<reference evidence="4 5" key="1">
    <citation type="submission" date="2024-02" db="EMBL/GenBank/DDBJ databases">
        <title>De novo assembly and annotation of 12 fungi associated with fruit tree decline syndrome in Ontario, Canada.</title>
        <authorList>
            <person name="Sulman M."/>
            <person name="Ellouze W."/>
            <person name="Ilyukhin E."/>
        </authorList>
    </citation>
    <scope>NUCLEOTIDE SEQUENCE [LARGE SCALE GENOMIC DNA]</scope>
    <source>
        <strain evidence="4 5">M169</strain>
    </source>
</reference>
<dbReference type="PANTHER" id="PTHR42748">
    <property type="entry name" value="NITROGEN METABOLITE REPRESSION PROTEIN NMRA FAMILY MEMBER"/>
    <property type="match status" value="1"/>
</dbReference>
<proteinExistence type="inferred from homology"/>
<dbReference type="InterPro" id="IPR051164">
    <property type="entry name" value="NmrA-like_oxidored"/>
</dbReference>
<evidence type="ECO:0000256" key="1">
    <source>
        <dbReference type="ARBA" id="ARBA00006328"/>
    </source>
</evidence>
<name>A0ABR1PIJ2_DIAER</name>
<dbReference type="PANTHER" id="PTHR42748:SF14">
    <property type="entry name" value="SNOAL-LIKE DOMAIN-CONTAINING PROTEIN"/>
    <property type="match status" value="1"/>
</dbReference>
<dbReference type="Gene3D" id="3.90.25.10">
    <property type="entry name" value="UDP-galactose 4-epimerase, domain 1"/>
    <property type="match status" value="1"/>
</dbReference>
<dbReference type="EMBL" id="JAKNSF020000007">
    <property type="protein sequence ID" value="KAK7737577.1"/>
    <property type="molecule type" value="Genomic_DNA"/>
</dbReference>
<evidence type="ECO:0000259" key="3">
    <source>
        <dbReference type="Pfam" id="PF05368"/>
    </source>
</evidence>
<dbReference type="InterPro" id="IPR036291">
    <property type="entry name" value="NAD(P)-bd_dom_sf"/>
</dbReference>
<evidence type="ECO:0000313" key="4">
    <source>
        <dbReference type="EMBL" id="KAK7737577.1"/>
    </source>
</evidence>
<protein>
    <recommendedName>
        <fullName evidence="3">NmrA-like domain-containing protein</fullName>
    </recommendedName>
</protein>
<gene>
    <name evidence="4" type="ORF">SLS63_002706</name>
</gene>
<evidence type="ECO:0000256" key="2">
    <source>
        <dbReference type="ARBA" id="ARBA00022857"/>
    </source>
</evidence>
<sequence length="366" mass="41092">MAPKLIAFIGASGAQGFPIARDLANSGLYNLRALTRDPDSPRFKDLQSSVPSGTIEPVIGTFASEESLRETFRGAWAAFVNIDGFNCGEKTEIYWSIRAYELAIEEGIKFFVFSSLVYSYKVSGFRPEFRCGHIDAKGRVAEFILSQNDEVRRKHGMSAALFSTGPYMEMTIGAKTPLAPTVEDGVVTWKVPLNGGAIPQVALEDCGHYVKWLFDNHESAHGMNLDTAMSHITYTELAAAFERVTGKKARYVNVSFDEYFSRQAVAGLPAGYNADPDDPATMTFRQNFTGWWNLFRHSPDNNGVYRKDYALLDKIHPGRIRTAEEWFRREDQRGREKGLGSLWERVQPENIQYVLKVHDDGYKGAL</sequence>
<organism evidence="4 5">
    <name type="scientific">Diaporthe eres</name>
    <name type="common">Phomopsis oblonga</name>
    <dbReference type="NCBI Taxonomy" id="83184"/>
    <lineage>
        <taxon>Eukaryota</taxon>
        <taxon>Fungi</taxon>
        <taxon>Dikarya</taxon>
        <taxon>Ascomycota</taxon>
        <taxon>Pezizomycotina</taxon>
        <taxon>Sordariomycetes</taxon>
        <taxon>Sordariomycetidae</taxon>
        <taxon>Diaporthales</taxon>
        <taxon>Diaporthaceae</taxon>
        <taxon>Diaporthe</taxon>
        <taxon>Diaporthe eres species complex</taxon>
    </lineage>
</organism>
<keyword evidence="2" id="KW-0521">NADP</keyword>
<comment type="similarity">
    <text evidence="1">Belongs to the NmrA-type oxidoreductase family.</text>
</comment>
<dbReference type="Gene3D" id="3.40.50.720">
    <property type="entry name" value="NAD(P)-binding Rossmann-like Domain"/>
    <property type="match status" value="1"/>
</dbReference>
<feature type="domain" description="NmrA-like" evidence="3">
    <location>
        <begin position="4"/>
        <end position="262"/>
    </location>
</feature>
<keyword evidence="5" id="KW-1185">Reference proteome</keyword>
<dbReference type="Proteomes" id="UP001430848">
    <property type="component" value="Unassembled WGS sequence"/>
</dbReference>
<dbReference type="InterPro" id="IPR008030">
    <property type="entry name" value="NmrA-like"/>
</dbReference>
<dbReference type="SUPFAM" id="SSF51735">
    <property type="entry name" value="NAD(P)-binding Rossmann-fold domains"/>
    <property type="match status" value="1"/>
</dbReference>
<accession>A0ABR1PIJ2</accession>
<dbReference type="Pfam" id="PF05368">
    <property type="entry name" value="NmrA"/>
    <property type="match status" value="1"/>
</dbReference>
<comment type="caution">
    <text evidence="4">The sequence shown here is derived from an EMBL/GenBank/DDBJ whole genome shotgun (WGS) entry which is preliminary data.</text>
</comment>
<evidence type="ECO:0000313" key="5">
    <source>
        <dbReference type="Proteomes" id="UP001430848"/>
    </source>
</evidence>